<reference evidence="2 3" key="1">
    <citation type="journal article" date="2015" name="Genome Biol. Evol.">
        <title>Comparative Genomics of a Bacterivorous Green Alga Reveals Evolutionary Causalities and Consequences of Phago-Mixotrophic Mode of Nutrition.</title>
        <authorList>
            <person name="Burns J.A."/>
            <person name="Paasch A."/>
            <person name="Narechania A."/>
            <person name="Kim E."/>
        </authorList>
    </citation>
    <scope>NUCLEOTIDE SEQUENCE [LARGE SCALE GENOMIC DNA]</scope>
    <source>
        <strain evidence="2 3">PLY_AMNH</strain>
    </source>
</reference>
<proteinExistence type="predicted"/>
<dbReference type="AlphaFoldDB" id="A0AAE0EN54"/>
<sequence>MKSTHAPAVVQHEKVKHPTSLVQQLRDQSSFFGLKHVEDDSGDEALDSDSEHALEDTAVGVEPQAC</sequence>
<feature type="region of interest" description="Disordered" evidence="1">
    <location>
        <begin position="40"/>
        <end position="66"/>
    </location>
</feature>
<dbReference type="EMBL" id="LGRX02035616">
    <property type="protein sequence ID" value="KAK3233842.1"/>
    <property type="molecule type" value="Genomic_DNA"/>
</dbReference>
<gene>
    <name evidence="2" type="ORF">CYMTET_55886</name>
</gene>
<evidence type="ECO:0000313" key="3">
    <source>
        <dbReference type="Proteomes" id="UP001190700"/>
    </source>
</evidence>
<name>A0AAE0EN54_9CHLO</name>
<evidence type="ECO:0000313" key="2">
    <source>
        <dbReference type="EMBL" id="KAK3233842.1"/>
    </source>
</evidence>
<organism evidence="2 3">
    <name type="scientific">Cymbomonas tetramitiformis</name>
    <dbReference type="NCBI Taxonomy" id="36881"/>
    <lineage>
        <taxon>Eukaryota</taxon>
        <taxon>Viridiplantae</taxon>
        <taxon>Chlorophyta</taxon>
        <taxon>Pyramimonadophyceae</taxon>
        <taxon>Pyramimonadales</taxon>
        <taxon>Pyramimonadaceae</taxon>
        <taxon>Cymbomonas</taxon>
    </lineage>
</organism>
<accession>A0AAE0EN54</accession>
<evidence type="ECO:0000256" key="1">
    <source>
        <dbReference type="SAM" id="MobiDB-lite"/>
    </source>
</evidence>
<comment type="caution">
    <text evidence="2">The sequence shown here is derived from an EMBL/GenBank/DDBJ whole genome shotgun (WGS) entry which is preliminary data.</text>
</comment>
<protein>
    <submittedName>
        <fullName evidence="2">Uncharacterized protein</fullName>
    </submittedName>
</protein>
<dbReference type="Proteomes" id="UP001190700">
    <property type="component" value="Unassembled WGS sequence"/>
</dbReference>
<keyword evidence="3" id="KW-1185">Reference proteome</keyword>